<comment type="caution">
    <text evidence="2">The sequence shown here is derived from an EMBL/GenBank/DDBJ whole genome shotgun (WGS) entry which is preliminary data.</text>
</comment>
<dbReference type="GeneID" id="94846317"/>
<dbReference type="InterPro" id="IPR018845">
    <property type="entry name" value="Initiator-bd"/>
</dbReference>
<proteinExistence type="predicted"/>
<evidence type="ECO:0000313" key="3">
    <source>
        <dbReference type="Proteomes" id="UP000179807"/>
    </source>
</evidence>
<name>A0A1J4JEP2_9EUKA</name>
<sequence>MPNRKLLSIENPEYFDLLDQDDQLQFNQFRALIASDKFRYKKCNSGKTIELILSMIKIFCMKDEKTDWKRCLVCGVMFFEGKVALNSKQLANVLLKCRTTLNSVLLKAGYTPLPKNEKNYRQLEERIPYLQNHKTRRREWTIRKGVGIYSLNHNQQTSNIQQVHDMVFNSTDYSDAYNDFGNCFFINDENINENEENDENLEDLYLAY</sequence>
<keyword evidence="3" id="KW-1185">Reference proteome</keyword>
<dbReference type="VEuPathDB" id="TrichDB:TRFO_37748"/>
<dbReference type="Pfam" id="PF10416">
    <property type="entry name" value="IBD"/>
    <property type="match status" value="1"/>
</dbReference>
<dbReference type="Proteomes" id="UP000179807">
    <property type="component" value="Unassembled WGS sequence"/>
</dbReference>
<protein>
    <recommendedName>
        <fullName evidence="1">Initiator binding domain-containing protein</fullName>
    </recommendedName>
</protein>
<accession>A0A1J4JEP2</accession>
<gene>
    <name evidence="2" type="ORF">TRFO_37748</name>
</gene>
<dbReference type="RefSeq" id="XP_068349244.1">
    <property type="nucleotide sequence ID" value="XM_068511613.1"/>
</dbReference>
<evidence type="ECO:0000259" key="1">
    <source>
        <dbReference type="Pfam" id="PF10416"/>
    </source>
</evidence>
<evidence type="ECO:0000313" key="2">
    <source>
        <dbReference type="EMBL" id="OHS96107.1"/>
    </source>
</evidence>
<dbReference type="AlphaFoldDB" id="A0A1J4JEP2"/>
<reference evidence="2" key="1">
    <citation type="submission" date="2016-10" db="EMBL/GenBank/DDBJ databases">
        <authorList>
            <person name="Benchimol M."/>
            <person name="Almeida L.G."/>
            <person name="Vasconcelos A.T."/>
            <person name="Perreira-Neves A."/>
            <person name="Rosa I.A."/>
            <person name="Tasca T."/>
            <person name="Bogo M.R."/>
            <person name="de Souza W."/>
        </authorList>
    </citation>
    <scope>NUCLEOTIDE SEQUENCE [LARGE SCALE GENOMIC DNA]</scope>
    <source>
        <strain evidence="2">K</strain>
    </source>
</reference>
<feature type="domain" description="Initiator binding" evidence="1">
    <location>
        <begin position="21"/>
        <end position="144"/>
    </location>
</feature>
<organism evidence="2 3">
    <name type="scientific">Tritrichomonas foetus</name>
    <dbReference type="NCBI Taxonomy" id="1144522"/>
    <lineage>
        <taxon>Eukaryota</taxon>
        <taxon>Metamonada</taxon>
        <taxon>Parabasalia</taxon>
        <taxon>Tritrichomonadida</taxon>
        <taxon>Tritrichomonadidae</taxon>
        <taxon>Tritrichomonas</taxon>
    </lineage>
</organism>
<dbReference type="EMBL" id="MLAK01001199">
    <property type="protein sequence ID" value="OHS96107.1"/>
    <property type="molecule type" value="Genomic_DNA"/>
</dbReference>